<dbReference type="Proteomes" id="UP001565435">
    <property type="component" value="Unassembled WGS sequence"/>
</dbReference>
<protein>
    <submittedName>
        <fullName evidence="2">Uncharacterized protein</fullName>
    </submittedName>
</protein>
<feature type="region of interest" description="Disordered" evidence="1">
    <location>
        <begin position="1"/>
        <end position="40"/>
    </location>
</feature>
<comment type="caution">
    <text evidence="2">The sequence shown here is derived from an EMBL/GenBank/DDBJ whole genome shotgun (WGS) entry which is preliminary data.</text>
</comment>
<name>A0ABV4EIK4_BREEP</name>
<evidence type="ECO:0000313" key="3">
    <source>
        <dbReference type="Proteomes" id="UP001565435"/>
    </source>
</evidence>
<reference evidence="2 3" key="1">
    <citation type="submission" date="2024-07" db="EMBL/GenBank/DDBJ databases">
        <title>Mealworm larvae gut microbial communities from Newark, Delaware, USA.</title>
        <authorList>
            <person name="Blenner M."/>
        </authorList>
    </citation>
    <scope>NUCLEOTIDE SEQUENCE [LARGE SCALE GENOMIC DNA]</scope>
    <source>
        <strain evidence="2 3">UD i117</strain>
    </source>
</reference>
<keyword evidence="3" id="KW-1185">Reference proteome</keyword>
<evidence type="ECO:0000313" key="2">
    <source>
        <dbReference type="EMBL" id="MEY9258353.1"/>
    </source>
</evidence>
<gene>
    <name evidence="2" type="ORF">ABH903_001372</name>
</gene>
<dbReference type="EMBL" id="JBGBYS010000005">
    <property type="protein sequence ID" value="MEY9258353.1"/>
    <property type="molecule type" value="Genomic_DNA"/>
</dbReference>
<sequence>MSMTGVAKVPPNAVRMGTREEREWARASGIGARKGALSVR</sequence>
<proteinExistence type="predicted"/>
<accession>A0ABV4EIK4</accession>
<organism evidence="2 3">
    <name type="scientific">Brevibacterium epidermidis</name>
    <dbReference type="NCBI Taxonomy" id="1698"/>
    <lineage>
        <taxon>Bacteria</taxon>
        <taxon>Bacillati</taxon>
        <taxon>Actinomycetota</taxon>
        <taxon>Actinomycetes</taxon>
        <taxon>Micrococcales</taxon>
        <taxon>Brevibacteriaceae</taxon>
        <taxon>Brevibacterium</taxon>
    </lineage>
</organism>
<evidence type="ECO:0000256" key="1">
    <source>
        <dbReference type="SAM" id="MobiDB-lite"/>
    </source>
</evidence>